<dbReference type="Proteomes" id="UP001140562">
    <property type="component" value="Unassembled WGS sequence"/>
</dbReference>
<evidence type="ECO:0000313" key="8">
    <source>
        <dbReference type="EMBL" id="KAJ4335157.1"/>
    </source>
</evidence>
<keyword evidence="4 6" id="KW-0472">Membrane</keyword>
<feature type="chain" id="PRO_5040937352" description="Extracellular membrane protein CFEM domain-containing protein" evidence="7">
    <location>
        <begin position="20"/>
        <end position="256"/>
    </location>
</feature>
<dbReference type="CDD" id="cd12087">
    <property type="entry name" value="TM_EGFR-like"/>
    <property type="match status" value="1"/>
</dbReference>
<dbReference type="GO" id="GO:0071944">
    <property type="term" value="C:cell periphery"/>
    <property type="evidence" value="ECO:0007669"/>
    <property type="project" value="UniProtKB-ARBA"/>
</dbReference>
<name>A0A9W9BYY9_9PLEO</name>
<dbReference type="PANTHER" id="PTHR15549:SF26">
    <property type="entry name" value="AXIAL BUDDING PATTERN PROTEIN 2-RELATED"/>
    <property type="match status" value="1"/>
</dbReference>
<comment type="caution">
    <text evidence="8">The sequence shown here is derived from an EMBL/GenBank/DDBJ whole genome shotgun (WGS) entry which is preliminary data.</text>
</comment>
<keyword evidence="2 6" id="KW-0812">Transmembrane</keyword>
<comment type="subcellular location">
    <subcellularLocation>
        <location evidence="1">Membrane</location>
        <topology evidence="1">Single-pass membrane protein</topology>
    </subcellularLocation>
</comment>
<protein>
    <recommendedName>
        <fullName evidence="10">Extracellular membrane protein CFEM domain-containing protein</fullName>
    </recommendedName>
</protein>
<feature type="region of interest" description="Disordered" evidence="5">
    <location>
        <begin position="200"/>
        <end position="256"/>
    </location>
</feature>
<dbReference type="EMBL" id="JAPEUV010000065">
    <property type="protein sequence ID" value="KAJ4335157.1"/>
    <property type="molecule type" value="Genomic_DNA"/>
</dbReference>
<evidence type="ECO:0000313" key="9">
    <source>
        <dbReference type="Proteomes" id="UP001140562"/>
    </source>
</evidence>
<feature type="transmembrane region" description="Helical" evidence="6">
    <location>
        <begin position="162"/>
        <end position="186"/>
    </location>
</feature>
<dbReference type="AlphaFoldDB" id="A0A9W9BYY9"/>
<evidence type="ECO:0000256" key="2">
    <source>
        <dbReference type="ARBA" id="ARBA00022692"/>
    </source>
</evidence>
<dbReference type="InterPro" id="IPR051694">
    <property type="entry name" value="Immunoregulatory_rcpt-like"/>
</dbReference>
<keyword evidence="7" id="KW-0732">Signal</keyword>
<evidence type="ECO:0000256" key="1">
    <source>
        <dbReference type="ARBA" id="ARBA00004167"/>
    </source>
</evidence>
<evidence type="ECO:0000256" key="4">
    <source>
        <dbReference type="ARBA" id="ARBA00023136"/>
    </source>
</evidence>
<sequence>MRPSTLLPAVLSILTTTQAAIKTSIYIDQIPAYSSLAPCAENRVSAVVRAQASGCGDEQQLTSFSCFCVEQYSHISSVISTAVQDYCAAQATTLTASATAPLPEVTSAIEVFNSYCARSTELAWYPATASITTAPSATPAVSSAISTSTSAPQESSSKSVPVAAIAAPVVIGVLAIAGVVGLLFFLRRRKAAAKLEKENPYAPPTYADESRGTAHGDVHELLSPTHEHEVPGDTVKYRYELESRPAELEGDRGRKQ</sequence>
<evidence type="ECO:0000256" key="7">
    <source>
        <dbReference type="SAM" id="SignalP"/>
    </source>
</evidence>
<dbReference type="GO" id="GO:0016020">
    <property type="term" value="C:membrane"/>
    <property type="evidence" value="ECO:0007669"/>
    <property type="project" value="UniProtKB-SubCell"/>
</dbReference>
<feature type="signal peptide" evidence="7">
    <location>
        <begin position="1"/>
        <end position="19"/>
    </location>
</feature>
<feature type="compositionally biased region" description="Basic and acidic residues" evidence="5">
    <location>
        <begin position="208"/>
        <end position="256"/>
    </location>
</feature>
<organism evidence="8 9">
    <name type="scientific">Didymella glomerata</name>
    <dbReference type="NCBI Taxonomy" id="749621"/>
    <lineage>
        <taxon>Eukaryota</taxon>
        <taxon>Fungi</taxon>
        <taxon>Dikarya</taxon>
        <taxon>Ascomycota</taxon>
        <taxon>Pezizomycotina</taxon>
        <taxon>Dothideomycetes</taxon>
        <taxon>Pleosporomycetidae</taxon>
        <taxon>Pleosporales</taxon>
        <taxon>Pleosporineae</taxon>
        <taxon>Didymellaceae</taxon>
        <taxon>Didymella</taxon>
    </lineage>
</organism>
<keyword evidence="9" id="KW-1185">Reference proteome</keyword>
<keyword evidence="3 6" id="KW-1133">Transmembrane helix</keyword>
<evidence type="ECO:0000256" key="5">
    <source>
        <dbReference type="SAM" id="MobiDB-lite"/>
    </source>
</evidence>
<evidence type="ECO:0000256" key="3">
    <source>
        <dbReference type="ARBA" id="ARBA00022989"/>
    </source>
</evidence>
<reference evidence="8" key="1">
    <citation type="submission" date="2022-10" db="EMBL/GenBank/DDBJ databases">
        <title>Tapping the CABI collections for fungal endophytes: first genome assemblies for Collariella, Neodidymelliopsis, Ascochyta clinopodiicola, Didymella pomorum, Didymosphaeria variabile, Neocosmospora piperis and Neocucurbitaria cava.</title>
        <authorList>
            <person name="Hill R."/>
        </authorList>
    </citation>
    <scope>NUCLEOTIDE SEQUENCE</scope>
    <source>
        <strain evidence="8">IMI 360193</strain>
    </source>
</reference>
<dbReference type="OrthoDB" id="3794517at2759"/>
<dbReference type="PANTHER" id="PTHR15549">
    <property type="entry name" value="PAIRED IMMUNOGLOBULIN-LIKE TYPE 2 RECEPTOR"/>
    <property type="match status" value="1"/>
</dbReference>
<gene>
    <name evidence="8" type="ORF">N0V87_006311</name>
</gene>
<evidence type="ECO:0008006" key="10">
    <source>
        <dbReference type="Google" id="ProtNLM"/>
    </source>
</evidence>
<proteinExistence type="predicted"/>
<accession>A0A9W9BYY9</accession>
<evidence type="ECO:0000256" key="6">
    <source>
        <dbReference type="SAM" id="Phobius"/>
    </source>
</evidence>